<dbReference type="GO" id="GO:0010181">
    <property type="term" value="F:FMN binding"/>
    <property type="evidence" value="ECO:0007669"/>
    <property type="project" value="UniProtKB-UniRule"/>
</dbReference>
<evidence type="ECO:0000256" key="6">
    <source>
        <dbReference type="HAMAP-Rule" id="MF_01216"/>
    </source>
</evidence>
<evidence type="ECO:0000256" key="3">
    <source>
        <dbReference type="ARBA" id="ARBA00023002"/>
    </source>
</evidence>
<keyword evidence="9" id="KW-1185">Reference proteome</keyword>
<feature type="binding site" evidence="6">
    <location>
        <begin position="19"/>
        <end position="21"/>
    </location>
    <ligand>
        <name>FMN</name>
        <dbReference type="ChEBI" id="CHEBI:58210"/>
    </ligand>
</feature>
<gene>
    <name evidence="6" type="primary">azoR</name>
    <name evidence="8" type="ORF">DES40_2150</name>
</gene>
<dbReference type="EC" id="1.6.5.-" evidence="6"/>
<comment type="similarity">
    <text evidence="6">Belongs to the azoreductase type 1 family.</text>
</comment>
<reference evidence="8 9" key="1">
    <citation type="submission" date="2018-10" db="EMBL/GenBank/DDBJ databases">
        <title>Genomic Encyclopedia of Type Strains, Phase IV (KMG-IV): sequencing the most valuable type-strain genomes for metagenomic binning, comparative biology and taxonomic classification.</title>
        <authorList>
            <person name="Goeker M."/>
        </authorList>
    </citation>
    <scope>NUCLEOTIDE SEQUENCE [LARGE SCALE GENOMIC DNA]</scope>
    <source>
        <strain evidence="8 9">DSM 22008</strain>
    </source>
</reference>
<dbReference type="HAMAP" id="MF_01216">
    <property type="entry name" value="Azoreductase_type1"/>
    <property type="match status" value="1"/>
</dbReference>
<comment type="function">
    <text evidence="6">Also exhibits azoreductase activity. Catalyzes the reductive cleavage of the azo bond in aromatic azo compounds to the corresponding amines.</text>
</comment>
<dbReference type="GO" id="GO:0009055">
    <property type="term" value="F:electron transfer activity"/>
    <property type="evidence" value="ECO:0007669"/>
    <property type="project" value="UniProtKB-UniRule"/>
</dbReference>
<comment type="catalytic activity">
    <reaction evidence="6">
        <text>2 a quinone + NADH + H(+) = 2 a 1,4-benzosemiquinone + NAD(+)</text>
        <dbReference type="Rhea" id="RHEA:65952"/>
        <dbReference type="ChEBI" id="CHEBI:15378"/>
        <dbReference type="ChEBI" id="CHEBI:57540"/>
        <dbReference type="ChEBI" id="CHEBI:57945"/>
        <dbReference type="ChEBI" id="CHEBI:132124"/>
        <dbReference type="ChEBI" id="CHEBI:134225"/>
    </reaction>
</comment>
<comment type="caution">
    <text evidence="8">The sequence shown here is derived from an EMBL/GenBank/DDBJ whole genome shotgun (WGS) entry which is preliminary data.</text>
</comment>
<comment type="catalytic activity">
    <reaction evidence="5">
        <text>N,N-dimethyl-1,4-phenylenediamine + anthranilate + 2 NAD(+) = 2-(4-dimethylaminophenyl)diazenylbenzoate + 2 NADH + 2 H(+)</text>
        <dbReference type="Rhea" id="RHEA:55872"/>
        <dbReference type="ChEBI" id="CHEBI:15378"/>
        <dbReference type="ChEBI" id="CHEBI:15783"/>
        <dbReference type="ChEBI" id="CHEBI:16567"/>
        <dbReference type="ChEBI" id="CHEBI:57540"/>
        <dbReference type="ChEBI" id="CHEBI:57945"/>
        <dbReference type="ChEBI" id="CHEBI:71579"/>
        <dbReference type="EC" id="1.7.1.17"/>
    </reaction>
    <physiologicalReaction direction="right-to-left" evidence="5">
        <dbReference type="Rhea" id="RHEA:55874"/>
    </physiologicalReaction>
</comment>
<sequence>MKDINTILRLDVSPRKTDSISRRLTQKAIDSMSAKGPVKIINRDLSEGLNFVNEGWIGANFTPAEARDEAQHQALIESDTLVSELEQADTLLIGTPIYNFSIPASLKSWIDMVARVGKTFAYTETGPQGLLKNKRAIVLVASGGTQLGSEIDFATPYLRHALGFIGISDVTFIAADALAQQAEAKIQLAFEAIESL</sequence>
<dbReference type="InParanoid" id="A0A420WEK2"/>
<evidence type="ECO:0000256" key="4">
    <source>
        <dbReference type="ARBA" id="ARBA00023027"/>
    </source>
</evidence>
<dbReference type="InterPro" id="IPR029039">
    <property type="entry name" value="Flavoprotein-like_sf"/>
</dbReference>
<evidence type="ECO:0000313" key="8">
    <source>
        <dbReference type="EMBL" id="RKQ69350.1"/>
    </source>
</evidence>
<organism evidence="8 9">
    <name type="scientific">Litorimonas taeanensis</name>
    <dbReference type="NCBI Taxonomy" id="568099"/>
    <lineage>
        <taxon>Bacteria</taxon>
        <taxon>Pseudomonadati</taxon>
        <taxon>Pseudomonadota</taxon>
        <taxon>Alphaproteobacteria</taxon>
        <taxon>Maricaulales</taxon>
        <taxon>Robiginitomaculaceae</taxon>
    </lineage>
</organism>
<feature type="domain" description="Flavodoxin-like fold" evidence="7">
    <location>
        <begin position="6"/>
        <end position="194"/>
    </location>
</feature>
<dbReference type="PANTHER" id="PTHR43741:SF4">
    <property type="entry name" value="FMN-DEPENDENT NADH:QUINONE OXIDOREDUCTASE"/>
    <property type="match status" value="1"/>
</dbReference>
<dbReference type="InterPro" id="IPR003680">
    <property type="entry name" value="Flavodoxin_fold"/>
</dbReference>
<evidence type="ECO:0000256" key="1">
    <source>
        <dbReference type="ARBA" id="ARBA00022630"/>
    </source>
</evidence>
<evidence type="ECO:0000259" key="7">
    <source>
        <dbReference type="Pfam" id="PF02525"/>
    </source>
</evidence>
<dbReference type="PANTHER" id="PTHR43741">
    <property type="entry name" value="FMN-DEPENDENT NADH-AZOREDUCTASE 1"/>
    <property type="match status" value="1"/>
</dbReference>
<dbReference type="Proteomes" id="UP000282211">
    <property type="component" value="Unassembled WGS sequence"/>
</dbReference>
<comment type="caution">
    <text evidence="6">Lacks conserved residue(s) required for the propagation of feature annotation.</text>
</comment>
<dbReference type="FunCoup" id="A0A420WEK2">
    <property type="interactions" value="61"/>
</dbReference>
<dbReference type="OrthoDB" id="9787136at2"/>
<keyword evidence="4 6" id="KW-0520">NAD</keyword>
<dbReference type="InterPro" id="IPR023048">
    <property type="entry name" value="NADH:quinone_OxRdtase_FMN_depd"/>
</dbReference>
<evidence type="ECO:0000256" key="5">
    <source>
        <dbReference type="ARBA" id="ARBA00048542"/>
    </source>
</evidence>
<dbReference type="Gene3D" id="3.40.50.360">
    <property type="match status" value="1"/>
</dbReference>
<evidence type="ECO:0000256" key="2">
    <source>
        <dbReference type="ARBA" id="ARBA00022643"/>
    </source>
</evidence>
<proteinExistence type="inferred from homology"/>
<dbReference type="SUPFAM" id="SSF52218">
    <property type="entry name" value="Flavoproteins"/>
    <property type="match status" value="1"/>
</dbReference>
<feature type="binding site" evidence="6">
    <location>
        <position position="13"/>
    </location>
    <ligand>
        <name>FMN</name>
        <dbReference type="ChEBI" id="CHEBI:58210"/>
    </ligand>
</feature>
<dbReference type="AlphaFoldDB" id="A0A420WEK2"/>
<protein>
    <recommendedName>
        <fullName evidence="6">FMN dependent NADH:quinone oxidoreductase</fullName>
        <ecNumber evidence="6">1.6.5.-</ecNumber>
    </recommendedName>
    <alternativeName>
        <fullName evidence="6">Azo-dye reductase</fullName>
    </alternativeName>
    <alternativeName>
        <fullName evidence="6">FMN-dependent NADH-azo compound oxidoreductase</fullName>
    </alternativeName>
    <alternativeName>
        <fullName evidence="6">FMN-dependent NADH-azoreductase</fullName>
        <ecNumber evidence="6">1.7.1.17</ecNumber>
    </alternativeName>
</protein>
<keyword evidence="1 6" id="KW-0285">Flavoprotein</keyword>
<keyword evidence="2 6" id="KW-0288">FMN</keyword>
<comment type="cofactor">
    <cofactor evidence="6">
        <name>FMN</name>
        <dbReference type="ChEBI" id="CHEBI:58210"/>
    </cofactor>
    <text evidence="6">Binds 1 FMN per subunit.</text>
</comment>
<dbReference type="EC" id="1.7.1.17" evidence="6"/>
<accession>A0A420WEK2</accession>
<name>A0A420WEK2_9PROT</name>
<comment type="function">
    <text evidence="6">Quinone reductase that provides resistance to thiol-specific stress caused by electrophilic quinones.</text>
</comment>
<dbReference type="EMBL" id="RBII01000002">
    <property type="protein sequence ID" value="RKQ69350.1"/>
    <property type="molecule type" value="Genomic_DNA"/>
</dbReference>
<dbReference type="GO" id="GO:0016652">
    <property type="term" value="F:oxidoreductase activity, acting on NAD(P)H as acceptor"/>
    <property type="evidence" value="ECO:0007669"/>
    <property type="project" value="UniProtKB-UniRule"/>
</dbReference>
<dbReference type="GO" id="GO:0016655">
    <property type="term" value="F:oxidoreductase activity, acting on NAD(P)H, quinone or similar compound as acceptor"/>
    <property type="evidence" value="ECO:0007669"/>
    <property type="project" value="InterPro"/>
</dbReference>
<comment type="subunit">
    <text evidence="6">Homodimer.</text>
</comment>
<evidence type="ECO:0000313" key="9">
    <source>
        <dbReference type="Proteomes" id="UP000282211"/>
    </source>
</evidence>
<dbReference type="InterPro" id="IPR050104">
    <property type="entry name" value="FMN-dep_NADH:Q_OxRdtase_AzoR1"/>
</dbReference>
<keyword evidence="3 6" id="KW-0560">Oxidoreductase</keyword>
<dbReference type="RefSeq" id="WP_121101899.1">
    <property type="nucleotide sequence ID" value="NZ_RBII01000002.1"/>
</dbReference>
<dbReference type="Pfam" id="PF02525">
    <property type="entry name" value="Flavodoxin_2"/>
    <property type="match status" value="1"/>
</dbReference>